<keyword evidence="2" id="KW-1185">Reference proteome</keyword>
<comment type="caution">
    <text evidence="1">The sequence shown here is derived from an EMBL/GenBank/DDBJ whole genome shotgun (WGS) entry which is preliminary data.</text>
</comment>
<name>A0A9P4Q1V3_9PEZI</name>
<gene>
    <name evidence="1" type="ORF">K431DRAFT_139583</name>
</gene>
<evidence type="ECO:0000313" key="2">
    <source>
        <dbReference type="Proteomes" id="UP000799441"/>
    </source>
</evidence>
<reference evidence="1" key="1">
    <citation type="journal article" date="2020" name="Stud. Mycol.">
        <title>101 Dothideomycetes genomes: a test case for predicting lifestyles and emergence of pathogens.</title>
        <authorList>
            <person name="Haridas S."/>
            <person name="Albert R."/>
            <person name="Binder M."/>
            <person name="Bloem J."/>
            <person name="Labutti K."/>
            <person name="Salamov A."/>
            <person name="Andreopoulos B."/>
            <person name="Baker S."/>
            <person name="Barry K."/>
            <person name="Bills G."/>
            <person name="Bluhm B."/>
            <person name="Cannon C."/>
            <person name="Castanera R."/>
            <person name="Culley D."/>
            <person name="Daum C."/>
            <person name="Ezra D."/>
            <person name="Gonzalez J."/>
            <person name="Henrissat B."/>
            <person name="Kuo A."/>
            <person name="Liang C."/>
            <person name="Lipzen A."/>
            <person name="Lutzoni F."/>
            <person name="Magnuson J."/>
            <person name="Mondo S."/>
            <person name="Nolan M."/>
            <person name="Ohm R."/>
            <person name="Pangilinan J."/>
            <person name="Park H.-J."/>
            <person name="Ramirez L."/>
            <person name="Alfaro M."/>
            <person name="Sun H."/>
            <person name="Tritt A."/>
            <person name="Yoshinaga Y."/>
            <person name="Zwiers L.-H."/>
            <person name="Turgeon B."/>
            <person name="Goodwin S."/>
            <person name="Spatafora J."/>
            <person name="Crous P."/>
            <person name="Grigoriev I."/>
        </authorList>
    </citation>
    <scope>NUCLEOTIDE SEQUENCE</scope>
    <source>
        <strain evidence="1">CBS 116435</strain>
    </source>
</reference>
<proteinExistence type="predicted"/>
<accession>A0A9P4Q1V3</accession>
<dbReference type="AlphaFoldDB" id="A0A9P4Q1V3"/>
<evidence type="ECO:0000313" key="1">
    <source>
        <dbReference type="EMBL" id="KAF2718224.1"/>
    </source>
</evidence>
<dbReference type="EMBL" id="MU003828">
    <property type="protein sequence ID" value="KAF2718224.1"/>
    <property type="molecule type" value="Genomic_DNA"/>
</dbReference>
<dbReference type="Proteomes" id="UP000799441">
    <property type="component" value="Unassembled WGS sequence"/>
</dbReference>
<sequence>MSRLLSVGGIWTCFARCSSSWISSATLDAPFLRHKPGAISVRISISCRTENRVPVLSQSDNSVESREWLCLTRHSGQVHRFARAGSAFEAKQFHLGQYIPCFPSSACTIPDLQGSVRCRGLRTLDAMFFTYSDID</sequence>
<protein>
    <submittedName>
        <fullName evidence="1">Uncharacterized protein</fullName>
    </submittedName>
</protein>
<organism evidence="1 2">
    <name type="scientific">Polychaeton citri CBS 116435</name>
    <dbReference type="NCBI Taxonomy" id="1314669"/>
    <lineage>
        <taxon>Eukaryota</taxon>
        <taxon>Fungi</taxon>
        <taxon>Dikarya</taxon>
        <taxon>Ascomycota</taxon>
        <taxon>Pezizomycotina</taxon>
        <taxon>Dothideomycetes</taxon>
        <taxon>Dothideomycetidae</taxon>
        <taxon>Capnodiales</taxon>
        <taxon>Capnodiaceae</taxon>
        <taxon>Polychaeton</taxon>
    </lineage>
</organism>